<protein>
    <submittedName>
        <fullName evidence="1">Uncharacterized protein</fullName>
    </submittedName>
</protein>
<sequence length="127" mass="15159">MRKETYKTYKLVMQEVVGKHNYDVYVNKRKISDSVRLKKEVKEKLCEGAQFSDSFFHSLKNHYKIKFSVKEFKNKILNQTRIFAPIDNGIKGGFLNLPQIRSCKQYTLTYDNLWIEYFGNQFKNKIS</sequence>
<name>A0A0F6H6S7_LEPIR</name>
<accession>A0A0F6H6S7</accession>
<evidence type="ECO:0000313" key="1">
    <source>
        <dbReference type="EMBL" id="EKO23931.1"/>
    </source>
</evidence>
<proteinExistence type="predicted"/>
<gene>
    <name evidence="1" type="ORF">LEP1GSC104_2126</name>
</gene>
<evidence type="ECO:0000313" key="2">
    <source>
        <dbReference type="Proteomes" id="UP000006324"/>
    </source>
</evidence>
<dbReference type="AlphaFoldDB" id="A0A0F6H6S7"/>
<organism evidence="1 2">
    <name type="scientific">Leptospira interrogans str. UI 12621</name>
    <dbReference type="NCBI Taxonomy" id="1049937"/>
    <lineage>
        <taxon>Bacteria</taxon>
        <taxon>Pseudomonadati</taxon>
        <taxon>Spirochaetota</taxon>
        <taxon>Spirochaetia</taxon>
        <taxon>Leptospirales</taxon>
        <taxon>Leptospiraceae</taxon>
        <taxon>Leptospira</taxon>
    </lineage>
</organism>
<reference evidence="1 2" key="1">
    <citation type="submission" date="2012-09" db="EMBL/GenBank/DDBJ databases">
        <authorList>
            <person name="Harkins D.M."/>
            <person name="Durkin A.S."/>
            <person name="Brinkac L.M."/>
            <person name="Selengut J.D."/>
            <person name="Sanka R."/>
            <person name="DePew J."/>
            <person name="Purushe J."/>
            <person name="Chanthongthip A."/>
            <person name="Lattana O."/>
            <person name="Phetsouvanh R."/>
            <person name="Newton P.N."/>
            <person name="Vinetz J.M."/>
            <person name="Sutton G.G."/>
            <person name="Nelson W.C."/>
            <person name="Fouts D.E."/>
        </authorList>
    </citation>
    <scope>NUCLEOTIDE SEQUENCE [LARGE SCALE GENOMIC DNA]</scope>
    <source>
        <strain evidence="1 2">UI 12621</strain>
    </source>
</reference>
<comment type="caution">
    <text evidence="1">The sequence shown here is derived from an EMBL/GenBank/DDBJ whole genome shotgun (WGS) entry which is preliminary data.</text>
</comment>
<dbReference type="Proteomes" id="UP000006324">
    <property type="component" value="Unassembled WGS sequence"/>
</dbReference>
<dbReference type="EMBL" id="AHNQ02000034">
    <property type="protein sequence ID" value="EKO23931.1"/>
    <property type="molecule type" value="Genomic_DNA"/>
</dbReference>